<name>A0A8J6HZR0_9FIRM</name>
<evidence type="ECO:0000313" key="2">
    <source>
        <dbReference type="Proteomes" id="UP000657177"/>
    </source>
</evidence>
<comment type="caution">
    <text evidence="1">The sequence shown here is derived from an EMBL/GenBank/DDBJ whole genome shotgun (WGS) entry which is preliminary data.</text>
</comment>
<gene>
    <name evidence="1" type="ORF">G5B42_05080</name>
</gene>
<dbReference type="AlphaFoldDB" id="A0A8J6HZR0"/>
<dbReference type="RefSeq" id="WP_181339370.1">
    <property type="nucleotide sequence ID" value="NZ_JAAKDE010000009.1"/>
</dbReference>
<sequence>MSFEELLVLNVTAKFGTPVLYYGFGGLVGFTKGEKLVFLPRINLGGKLGPEFVKLVLDVDFYTLLLVNAGKFELGMEFTPLTNLRFYGGMLRWFTGTLVTSELLPGTAYQVTAKYQTKPFYLGGEAYFSEEGNPIVLGEAGVNFSFVTLYGRMVVPSQNAEESGVYTIGVRMTY</sequence>
<proteinExistence type="predicted"/>
<evidence type="ECO:0000313" key="1">
    <source>
        <dbReference type="EMBL" id="MBA2132915.1"/>
    </source>
</evidence>
<dbReference type="EMBL" id="JAAKDE010000009">
    <property type="protein sequence ID" value="MBA2132915.1"/>
    <property type="molecule type" value="Genomic_DNA"/>
</dbReference>
<reference evidence="1" key="1">
    <citation type="submission" date="2020-06" db="EMBL/GenBank/DDBJ databases">
        <title>Novel chitinolytic bacterium.</title>
        <authorList>
            <person name="Ungkulpasvich U."/>
            <person name="Kosugi A."/>
            <person name="Uke A."/>
        </authorList>
    </citation>
    <scope>NUCLEOTIDE SEQUENCE</scope>
    <source>
        <strain evidence="1">UUS1-1</strain>
    </source>
</reference>
<protein>
    <submittedName>
        <fullName evidence="1">Uncharacterized protein</fullName>
    </submittedName>
</protein>
<organism evidence="1 2">
    <name type="scientific">Capillibacterium thermochitinicola</name>
    <dbReference type="NCBI Taxonomy" id="2699427"/>
    <lineage>
        <taxon>Bacteria</taxon>
        <taxon>Bacillati</taxon>
        <taxon>Bacillota</taxon>
        <taxon>Capillibacterium</taxon>
    </lineage>
</organism>
<keyword evidence="2" id="KW-1185">Reference proteome</keyword>
<accession>A0A8J6HZR0</accession>
<dbReference type="Proteomes" id="UP000657177">
    <property type="component" value="Unassembled WGS sequence"/>
</dbReference>